<dbReference type="EMBL" id="BPLR01014028">
    <property type="protein sequence ID" value="GIY65798.1"/>
    <property type="molecule type" value="Genomic_DNA"/>
</dbReference>
<evidence type="ECO:0000313" key="1">
    <source>
        <dbReference type="EMBL" id="GIY65798.1"/>
    </source>
</evidence>
<reference evidence="1 2" key="1">
    <citation type="submission" date="2021-06" db="EMBL/GenBank/DDBJ databases">
        <title>Caerostris extrusa draft genome.</title>
        <authorList>
            <person name="Kono N."/>
            <person name="Arakawa K."/>
        </authorList>
    </citation>
    <scope>NUCLEOTIDE SEQUENCE [LARGE SCALE GENOMIC DNA]</scope>
</reference>
<sequence length="92" mass="10352">MLDTNHADCCALYICKSREISPTFVGVLNLYGAFCIDMVGSRTVVTRCRDTDLQKITASRVRTLCCPDFYQDKHAHVNFPQMSLSLCVICNL</sequence>
<keyword evidence="2" id="KW-1185">Reference proteome</keyword>
<gene>
    <name evidence="1" type="ORF">CEXT_630261</name>
</gene>
<organism evidence="1 2">
    <name type="scientific">Caerostris extrusa</name>
    <name type="common">Bark spider</name>
    <name type="synonym">Caerostris bankana</name>
    <dbReference type="NCBI Taxonomy" id="172846"/>
    <lineage>
        <taxon>Eukaryota</taxon>
        <taxon>Metazoa</taxon>
        <taxon>Ecdysozoa</taxon>
        <taxon>Arthropoda</taxon>
        <taxon>Chelicerata</taxon>
        <taxon>Arachnida</taxon>
        <taxon>Araneae</taxon>
        <taxon>Araneomorphae</taxon>
        <taxon>Entelegynae</taxon>
        <taxon>Araneoidea</taxon>
        <taxon>Araneidae</taxon>
        <taxon>Caerostris</taxon>
    </lineage>
</organism>
<name>A0AAV4V6X7_CAEEX</name>
<comment type="caution">
    <text evidence="1">The sequence shown here is derived from an EMBL/GenBank/DDBJ whole genome shotgun (WGS) entry which is preliminary data.</text>
</comment>
<accession>A0AAV4V6X7</accession>
<evidence type="ECO:0000313" key="2">
    <source>
        <dbReference type="Proteomes" id="UP001054945"/>
    </source>
</evidence>
<dbReference type="Proteomes" id="UP001054945">
    <property type="component" value="Unassembled WGS sequence"/>
</dbReference>
<protein>
    <submittedName>
        <fullName evidence="1">Uncharacterized protein</fullName>
    </submittedName>
</protein>
<proteinExistence type="predicted"/>
<dbReference type="AlphaFoldDB" id="A0AAV4V6X7"/>